<dbReference type="Proteomes" id="UP000235025">
    <property type="component" value="Unassembled WGS sequence"/>
</dbReference>
<protein>
    <submittedName>
        <fullName evidence="1">Uncharacterized protein</fullName>
    </submittedName>
</protein>
<proteinExistence type="predicted"/>
<dbReference type="EMBL" id="NMQA01000153">
    <property type="protein sequence ID" value="PLZ97891.1"/>
    <property type="molecule type" value="Genomic_DNA"/>
</dbReference>
<dbReference type="RefSeq" id="WP_102173142.1">
    <property type="nucleotide sequence ID" value="NZ_NMQA01000153.1"/>
</dbReference>
<comment type="caution">
    <text evidence="1">The sequence shown here is derived from an EMBL/GenBank/DDBJ whole genome shotgun (WGS) entry which is preliminary data.</text>
</comment>
<reference evidence="1 2" key="1">
    <citation type="submission" date="2017-07" db="EMBL/GenBank/DDBJ databases">
        <title>Genomes of Fischerella (Mastigocladus) sp. strains.</title>
        <authorList>
            <person name="Miller S.R."/>
        </authorList>
    </citation>
    <scope>NUCLEOTIDE SEQUENCE [LARGE SCALE GENOMIC DNA]</scope>
    <source>
        <strain evidence="1 2">CCMEE 5268</strain>
    </source>
</reference>
<sequence length="65" mass="7094">MSDEISNDNQIIELTEQEINTLAGGMENTQYVAKQLSLVPDDLTKSVSQSVDKIFSAIPLLGLNL</sequence>
<dbReference type="AlphaFoldDB" id="A0A2N6KFI2"/>
<accession>A0A2N6KFI2</accession>
<evidence type="ECO:0000313" key="1">
    <source>
        <dbReference type="EMBL" id="PLZ97891.1"/>
    </source>
</evidence>
<organism evidence="1 2">
    <name type="scientific">Fischerella thermalis CCMEE 5268</name>
    <dbReference type="NCBI Taxonomy" id="2019662"/>
    <lineage>
        <taxon>Bacteria</taxon>
        <taxon>Bacillati</taxon>
        <taxon>Cyanobacteriota</taxon>
        <taxon>Cyanophyceae</taxon>
        <taxon>Nostocales</taxon>
        <taxon>Hapalosiphonaceae</taxon>
        <taxon>Fischerella</taxon>
    </lineage>
</organism>
<gene>
    <name evidence="1" type="ORF">CEN50_13355</name>
</gene>
<name>A0A2N6KFI2_9CYAN</name>
<evidence type="ECO:0000313" key="2">
    <source>
        <dbReference type="Proteomes" id="UP000235025"/>
    </source>
</evidence>